<dbReference type="SUPFAM" id="SSF46689">
    <property type="entry name" value="Homeodomain-like"/>
    <property type="match status" value="1"/>
</dbReference>
<dbReference type="Pfam" id="PF02909">
    <property type="entry name" value="TetR_C_1"/>
    <property type="match status" value="1"/>
</dbReference>
<dbReference type="InterPro" id="IPR036271">
    <property type="entry name" value="Tet_transcr_reg_TetR-rel_C_sf"/>
</dbReference>
<dbReference type="InterPro" id="IPR004111">
    <property type="entry name" value="Repressor_TetR_C"/>
</dbReference>
<accession>A0A345SRG4</accession>
<evidence type="ECO:0000256" key="1">
    <source>
        <dbReference type="ARBA" id="ARBA00023015"/>
    </source>
</evidence>
<evidence type="ECO:0000256" key="4">
    <source>
        <dbReference type="PROSITE-ProRule" id="PRU00335"/>
    </source>
</evidence>
<feature type="domain" description="HTH tetR-type" evidence="5">
    <location>
        <begin position="35"/>
        <end position="95"/>
    </location>
</feature>
<dbReference type="EMBL" id="CP031264">
    <property type="protein sequence ID" value="AXI76319.1"/>
    <property type="molecule type" value="Genomic_DNA"/>
</dbReference>
<dbReference type="Proteomes" id="UP000249340">
    <property type="component" value="Chromosome"/>
</dbReference>
<reference evidence="7" key="1">
    <citation type="submission" date="2018-07" db="EMBL/GenBank/DDBJ databases">
        <title>Streptacidiphilus bronchialis DSM 106435 chromosome.</title>
        <authorList>
            <person name="Batra D."/>
            <person name="Gulvik C.A."/>
        </authorList>
    </citation>
    <scope>NUCLEOTIDE SEQUENCE [LARGE SCALE GENOMIC DNA]</scope>
    <source>
        <strain evidence="7">DSM 106435</strain>
    </source>
</reference>
<feature type="DNA-binding region" description="H-T-H motif" evidence="4">
    <location>
        <begin position="58"/>
        <end position="77"/>
    </location>
</feature>
<dbReference type="GO" id="GO:0045892">
    <property type="term" value="P:negative regulation of DNA-templated transcription"/>
    <property type="evidence" value="ECO:0007669"/>
    <property type="project" value="InterPro"/>
</dbReference>
<dbReference type="PROSITE" id="PS50977">
    <property type="entry name" value="HTH_TETR_2"/>
    <property type="match status" value="1"/>
</dbReference>
<dbReference type="RefSeq" id="WP_111489110.1">
    <property type="nucleotide sequence ID" value="NZ_CP031264.1"/>
</dbReference>
<gene>
    <name evidence="6" type="ORF">C7M71_001305</name>
</gene>
<evidence type="ECO:0000256" key="3">
    <source>
        <dbReference type="ARBA" id="ARBA00023163"/>
    </source>
</evidence>
<dbReference type="Gene3D" id="1.10.357.10">
    <property type="entry name" value="Tetracycline Repressor, domain 2"/>
    <property type="match status" value="1"/>
</dbReference>
<evidence type="ECO:0000259" key="5">
    <source>
        <dbReference type="PROSITE" id="PS50977"/>
    </source>
</evidence>
<keyword evidence="7" id="KW-1185">Reference proteome</keyword>
<dbReference type="KEGG" id="stri:C7M71_001305"/>
<keyword evidence="1" id="KW-0805">Transcription regulation</keyword>
<evidence type="ECO:0000313" key="6">
    <source>
        <dbReference type="EMBL" id="AXI76319.1"/>
    </source>
</evidence>
<keyword evidence="2 4" id="KW-0238">DNA-binding</keyword>
<dbReference type="InterPro" id="IPR009057">
    <property type="entry name" value="Homeodomain-like_sf"/>
</dbReference>
<name>A0A345SRG4_9ACTN</name>
<evidence type="ECO:0000313" key="7">
    <source>
        <dbReference type="Proteomes" id="UP000249340"/>
    </source>
</evidence>
<dbReference type="SUPFAM" id="SSF48498">
    <property type="entry name" value="Tetracyclin repressor-like, C-terminal domain"/>
    <property type="match status" value="1"/>
</dbReference>
<protein>
    <submittedName>
        <fullName evidence="6">TetR family transcriptional regulator</fullName>
    </submittedName>
</protein>
<proteinExistence type="predicted"/>
<evidence type="ECO:0000256" key="2">
    <source>
        <dbReference type="ARBA" id="ARBA00023125"/>
    </source>
</evidence>
<keyword evidence="3" id="KW-0804">Transcription</keyword>
<organism evidence="6 7">
    <name type="scientific">Peterkaempfera bronchialis</name>
    <dbReference type="NCBI Taxonomy" id="2126346"/>
    <lineage>
        <taxon>Bacteria</taxon>
        <taxon>Bacillati</taxon>
        <taxon>Actinomycetota</taxon>
        <taxon>Actinomycetes</taxon>
        <taxon>Kitasatosporales</taxon>
        <taxon>Streptomycetaceae</taxon>
        <taxon>Peterkaempfera</taxon>
    </lineage>
</organism>
<dbReference type="GO" id="GO:0003677">
    <property type="term" value="F:DNA binding"/>
    <property type="evidence" value="ECO:0007669"/>
    <property type="project" value="UniProtKB-UniRule"/>
</dbReference>
<dbReference type="InterPro" id="IPR001647">
    <property type="entry name" value="HTH_TetR"/>
</dbReference>
<dbReference type="AlphaFoldDB" id="A0A345SRG4"/>
<dbReference type="OrthoDB" id="2570341at2"/>
<sequence length="274" mass="28915">MSVFAGQGDAARSMALLWGAPQPGATRAAPGPKPGLSVEAIVAAAIAVADADTLAGLSMRAVAERLGCSSMALYTYVPGKSELLDLMYDRAHAELPPDQDLSAGWRAAVTAWSRQLRAFYLRHPWVPQVSYARPVLGPHEQAVLEALVRILQGTGLPGGALRSIVAALFHFVRGMAQTVAEARLAETATGMSDQEWWSTRSALLARVAPDFAERFPLSALLGQEQGQEQEGAAPREGESAPHLEQEADATFTAGLAVLLDGIEAAMAKALPGRP</sequence>
<dbReference type="Gene3D" id="1.10.10.60">
    <property type="entry name" value="Homeodomain-like"/>
    <property type="match status" value="1"/>
</dbReference>